<keyword evidence="8 10" id="KW-0472">Membrane</keyword>
<evidence type="ECO:0000256" key="9">
    <source>
        <dbReference type="ARBA" id="ARBA00023239"/>
    </source>
</evidence>
<dbReference type="EC" id="4.4.1.17" evidence="10"/>
<evidence type="ECO:0000256" key="8">
    <source>
        <dbReference type="ARBA" id="ARBA00023136"/>
    </source>
</evidence>
<dbReference type="STRING" id="1537102.L1LFJ3"/>
<evidence type="ECO:0000256" key="3">
    <source>
        <dbReference type="ARBA" id="ARBA00022617"/>
    </source>
</evidence>
<comment type="catalytic activity">
    <reaction evidence="10">
        <text>holo-[cytochrome c] = apo-[cytochrome c] + heme b</text>
        <dbReference type="Rhea" id="RHEA:22648"/>
        <dbReference type="Rhea" id="RHEA-COMP:10725"/>
        <dbReference type="Rhea" id="RHEA-COMP:10726"/>
        <dbReference type="ChEBI" id="CHEBI:29950"/>
        <dbReference type="ChEBI" id="CHEBI:60344"/>
        <dbReference type="ChEBI" id="CHEBI:83739"/>
        <dbReference type="EC" id="4.4.1.17"/>
    </reaction>
</comment>
<evidence type="ECO:0000256" key="6">
    <source>
        <dbReference type="ARBA" id="ARBA00023004"/>
    </source>
</evidence>
<dbReference type="RefSeq" id="XP_004833477.1">
    <property type="nucleotide sequence ID" value="XM_004833420.1"/>
</dbReference>
<dbReference type="AlphaFoldDB" id="L1LFJ3"/>
<proteinExistence type="inferred from homology"/>
<evidence type="ECO:0000313" key="13">
    <source>
        <dbReference type="Proteomes" id="UP000031512"/>
    </source>
</evidence>
<dbReference type="eggNOG" id="KOG3996">
    <property type="taxonomic scope" value="Eukaryota"/>
</dbReference>
<evidence type="ECO:0000313" key="12">
    <source>
        <dbReference type="EMBL" id="EKX74025.1"/>
    </source>
</evidence>
<dbReference type="GO" id="GO:0005743">
    <property type="term" value="C:mitochondrial inner membrane"/>
    <property type="evidence" value="ECO:0007669"/>
    <property type="project" value="UniProtKB-SubCell"/>
</dbReference>
<keyword evidence="7 10" id="KW-0496">Mitochondrion</keyword>
<dbReference type="OrthoDB" id="4243at2759"/>
<keyword evidence="13" id="KW-1185">Reference proteome</keyword>
<evidence type="ECO:0000256" key="10">
    <source>
        <dbReference type="RuleBase" id="RU363130"/>
    </source>
</evidence>
<dbReference type="GO" id="GO:0004408">
    <property type="term" value="F:holocytochrome-c synthase activity"/>
    <property type="evidence" value="ECO:0007669"/>
    <property type="project" value="UniProtKB-EC"/>
</dbReference>
<keyword evidence="9 10" id="KW-0456">Lyase</keyword>
<keyword evidence="6 10" id="KW-0408">Iron</keyword>
<evidence type="ECO:0000256" key="2">
    <source>
        <dbReference type="ARBA" id="ARBA00007255"/>
    </source>
</evidence>
<evidence type="ECO:0000256" key="5">
    <source>
        <dbReference type="ARBA" id="ARBA00022792"/>
    </source>
</evidence>
<organism evidence="12 13">
    <name type="scientific">Theileria equi strain WA</name>
    <dbReference type="NCBI Taxonomy" id="1537102"/>
    <lineage>
        <taxon>Eukaryota</taxon>
        <taxon>Sar</taxon>
        <taxon>Alveolata</taxon>
        <taxon>Apicomplexa</taxon>
        <taxon>Aconoidasida</taxon>
        <taxon>Piroplasmida</taxon>
        <taxon>Theileriidae</taxon>
        <taxon>Theileria</taxon>
    </lineage>
</organism>
<name>L1LFJ3_THEEQ</name>
<protein>
    <recommendedName>
        <fullName evidence="10">Holocytochrome c-type synthase</fullName>
        <ecNumber evidence="10">4.4.1.17</ecNumber>
    </recommendedName>
</protein>
<feature type="region of interest" description="Disordered" evidence="11">
    <location>
        <begin position="1"/>
        <end position="36"/>
    </location>
</feature>
<comment type="caution">
    <text evidence="12">The sequence shown here is derived from an EMBL/GenBank/DDBJ whole genome shotgun (WGS) entry which is preliminary data.</text>
</comment>
<evidence type="ECO:0000256" key="11">
    <source>
        <dbReference type="SAM" id="MobiDB-lite"/>
    </source>
</evidence>
<comment type="similarity">
    <text evidence="2 10">Belongs to the cytochrome c-type heme lyase family.</text>
</comment>
<feature type="compositionally biased region" description="Polar residues" evidence="11">
    <location>
        <begin position="7"/>
        <end position="21"/>
    </location>
</feature>
<evidence type="ECO:0000256" key="7">
    <source>
        <dbReference type="ARBA" id="ARBA00023128"/>
    </source>
</evidence>
<dbReference type="EMBL" id="ACOU01000002">
    <property type="protein sequence ID" value="EKX74025.1"/>
    <property type="molecule type" value="Genomic_DNA"/>
</dbReference>
<dbReference type="InterPro" id="IPR000511">
    <property type="entry name" value="Holocyt_c/c1_synthase"/>
</dbReference>
<dbReference type="KEGG" id="beq:BEWA_040630"/>
<dbReference type="GeneID" id="15807473"/>
<comment type="subcellular location">
    <subcellularLocation>
        <location evidence="1 10">Mitochondrion inner membrane</location>
    </subcellularLocation>
</comment>
<dbReference type="VEuPathDB" id="PiroplasmaDB:BEWA_040630"/>
<sequence>MTCPADSGSSCSPPTGKSVNSPPEHILSQLNDRRTKSSIPSRESLWLYPSQRQFYKSTLNKGYDVDANLIPAMVDIHNVINERAWEQVMEYESLHAKECENPLLIRFVGKKDQYTIRSMINYIRGYKLPYDRHDWTVDRCGKSIRYIIDFYEGESKEKDKFGVYIDARPELTFSGICDRLRLFFNKSISR</sequence>
<keyword evidence="5 10" id="KW-0999">Mitochondrion inner membrane</keyword>
<keyword evidence="3 10" id="KW-0349">Heme</keyword>
<reference evidence="12 13" key="1">
    <citation type="journal article" date="2012" name="BMC Genomics">
        <title>Comparative genomic analysis and phylogenetic position of Theileria equi.</title>
        <authorList>
            <person name="Kappmeyer L.S."/>
            <person name="Thiagarajan M."/>
            <person name="Herndon D.R."/>
            <person name="Ramsay J.D."/>
            <person name="Caler E."/>
            <person name="Djikeng A."/>
            <person name="Gillespie J.J."/>
            <person name="Lau A.O."/>
            <person name="Roalson E.H."/>
            <person name="Silva J.C."/>
            <person name="Silva M.G."/>
            <person name="Suarez C.E."/>
            <person name="Ueti M.W."/>
            <person name="Nene V.M."/>
            <person name="Mealey R.H."/>
            <person name="Knowles D.P."/>
            <person name="Brayton K.A."/>
        </authorList>
    </citation>
    <scope>NUCLEOTIDE SEQUENCE [LARGE SCALE GENOMIC DNA]</scope>
    <source>
        <strain evidence="12 13">WA</strain>
    </source>
</reference>
<keyword evidence="4 10" id="KW-0479">Metal-binding</keyword>
<evidence type="ECO:0000256" key="4">
    <source>
        <dbReference type="ARBA" id="ARBA00022723"/>
    </source>
</evidence>
<comment type="function">
    <text evidence="10">Lyase that catalyzes the covalent linking of the heme group to the cytochrome C apoprotein to produce the mature functional cytochrome.</text>
</comment>
<dbReference type="Proteomes" id="UP000031512">
    <property type="component" value="Unassembled WGS sequence"/>
</dbReference>
<gene>
    <name evidence="12" type="ORF">BEWA_040630</name>
</gene>
<evidence type="ECO:0000256" key="1">
    <source>
        <dbReference type="ARBA" id="ARBA00004273"/>
    </source>
</evidence>
<dbReference type="GO" id="GO:0046872">
    <property type="term" value="F:metal ion binding"/>
    <property type="evidence" value="ECO:0007669"/>
    <property type="project" value="UniProtKB-KW"/>
</dbReference>
<dbReference type="PANTHER" id="PTHR12743">
    <property type="entry name" value="CYTOCHROME C1 HEME LYASE"/>
    <property type="match status" value="1"/>
</dbReference>
<dbReference type="Pfam" id="PF01265">
    <property type="entry name" value="Cyto_heme_lyase"/>
    <property type="match status" value="1"/>
</dbReference>
<accession>L1LFJ3</accession>